<comment type="caution">
    <text evidence="1">The sequence shown here is derived from an EMBL/GenBank/DDBJ whole genome shotgun (WGS) entry which is preliminary data.</text>
</comment>
<sequence>MVKNNKAAVTEVLFQRQRHAKEDVFTQESFRTRIDFLPQGKCWQTRAVPAILASYHGYAGHQETWQEVC</sequence>
<accession>A0A540MAZ9</accession>
<gene>
    <name evidence="1" type="ORF">C1H46_018706</name>
</gene>
<organism evidence="1 2">
    <name type="scientific">Malus baccata</name>
    <name type="common">Siberian crab apple</name>
    <name type="synonym">Pyrus baccata</name>
    <dbReference type="NCBI Taxonomy" id="106549"/>
    <lineage>
        <taxon>Eukaryota</taxon>
        <taxon>Viridiplantae</taxon>
        <taxon>Streptophyta</taxon>
        <taxon>Embryophyta</taxon>
        <taxon>Tracheophyta</taxon>
        <taxon>Spermatophyta</taxon>
        <taxon>Magnoliopsida</taxon>
        <taxon>eudicotyledons</taxon>
        <taxon>Gunneridae</taxon>
        <taxon>Pentapetalae</taxon>
        <taxon>rosids</taxon>
        <taxon>fabids</taxon>
        <taxon>Rosales</taxon>
        <taxon>Rosaceae</taxon>
        <taxon>Amygdaloideae</taxon>
        <taxon>Maleae</taxon>
        <taxon>Malus</taxon>
    </lineage>
</organism>
<proteinExistence type="predicted"/>
<evidence type="ECO:0000313" key="2">
    <source>
        <dbReference type="Proteomes" id="UP000315295"/>
    </source>
</evidence>
<dbReference type="AlphaFoldDB" id="A0A540MAZ9"/>
<reference evidence="1 2" key="1">
    <citation type="journal article" date="2019" name="G3 (Bethesda)">
        <title>Sequencing of a Wild Apple (Malus baccata) Genome Unravels the Differences Between Cultivated and Wild Apple Species Regarding Disease Resistance and Cold Tolerance.</title>
        <authorList>
            <person name="Chen X."/>
        </authorList>
    </citation>
    <scope>NUCLEOTIDE SEQUENCE [LARGE SCALE GENOMIC DNA]</scope>
    <source>
        <strain evidence="2">cv. Shandingzi</strain>
        <tissue evidence="1">Leaves</tissue>
    </source>
</reference>
<dbReference type="Proteomes" id="UP000315295">
    <property type="component" value="Unassembled WGS sequence"/>
</dbReference>
<protein>
    <submittedName>
        <fullName evidence="1">Uncharacterized protein</fullName>
    </submittedName>
</protein>
<evidence type="ECO:0000313" key="1">
    <source>
        <dbReference type="EMBL" id="TQD95659.1"/>
    </source>
</evidence>
<dbReference type="EMBL" id="VIEB01000308">
    <property type="protein sequence ID" value="TQD95659.1"/>
    <property type="molecule type" value="Genomic_DNA"/>
</dbReference>
<keyword evidence="2" id="KW-1185">Reference proteome</keyword>
<name>A0A540MAZ9_MALBA</name>